<comment type="caution">
    <text evidence="1">The sequence shown here is derived from an EMBL/GenBank/DDBJ whole genome shotgun (WGS) entry which is preliminary data.</text>
</comment>
<sequence>MSVPVNERLLLTLLDAAAYLSIGQTLFKEYVAAGDIRPLRVGIRGVRFRRSDCEALADRIEKGETTLQRKASV</sequence>
<keyword evidence="2" id="KW-1185">Reference proteome</keyword>
<accession>A0ABT7PEZ2</accession>
<dbReference type="Proteomes" id="UP001239462">
    <property type="component" value="Unassembled WGS sequence"/>
</dbReference>
<dbReference type="RefSeq" id="WP_230775112.1">
    <property type="nucleotide sequence ID" value="NZ_JAJMQV010000063.1"/>
</dbReference>
<evidence type="ECO:0000313" key="1">
    <source>
        <dbReference type="EMBL" id="MDM4014933.1"/>
    </source>
</evidence>
<gene>
    <name evidence="1" type="ORF">QTN89_05795</name>
</gene>
<dbReference type="EMBL" id="JASZZN010000003">
    <property type="protein sequence ID" value="MDM4014933.1"/>
    <property type="molecule type" value="Genomic_DNA"/>
</dbReference>
<organism evidence="1 2">
    <name type="scientific">Roseiconus lacunae</name>
    <dbReference type="NCBI Taxonomy" id="2605694"/>
    <lineage>
        <taxon>Bacteria</taxon>
        <taxon>Pseudomonadati</taxon>
        <taxon>Planctomycetota</taxon>
        <taxon>Planctomycetia</taxon>
        <taxon>Pirellulales</taxon>
        <taxon>Pirellulaceae</taxon>
        <taxon>Roseiconus</taxon>
    </lineage>
</organism>
<proteinExistence type="predicted"/>
<evidence type="ECO:0000313" key="2">
    <source>
        <dbReference type="Proteomes" id="UP001239462"/>
    </source>
</evidence>
<name>A0ABT7PEZ2_9BACT</name>
<evidence type="ECO:0008006" key="3">
    <source>
        <dbReference type="Google" id="ProtNLM"/>
    </source>
</evidence>
<protein>
    <recommendedName>
        <fullName evidence="3">DNA-binding protein</fullName>
    </recommendedName>
</protein>
<reference evidence="1 2" key="1">
    <citation type="submission" date="2023-06" db="EMBL/GenBank/DDBJ databases">
        <title>Roseiconus lacunae JC819 isolated from Gulf of Mannar region, Tamil Nadu.</title>
        <authorList>
            <person name="Pk S."/>
            <person name="Ch S."/>
            <person name="Ch V.R."/>
        </authorList>
    </citation>
    <scope>NUCLEOTIDE SEQUENCE [LARGE SCALE GENOMIC DNA]</scope>
    <source>
        <strain evidence="1 2">JC819</strain>
    </source>
</reference>